<dbReference type="PROSITE" id="PS51257">
    <property type="entry name" value="PROKAR_LIPOPROTEIN"/>
    <property type="match status" value="1"/>
</dbReference>
<organism evidence="1 2">
    <name type="scientific">Geodia barretti</name>
    <name type="common">Barrett's horny sponge</name>
    <dbReference type="NCBI Taxonomy" id="519541"/>
    <lineage>
        <taxon>Eukaryota</taxon>
        <taxon>Metazoa</taxon>
        <taxon>Porifera</taxon>
        <taxon>Demospongiae</taxon>
        <taxon>Heteroscleromorpha</taxon>
        <taxon>Tetractinellida</taxon>
        <taxon>Astrophorina</taxon>
        <taxon>Geodiidae</taxon>
        <taxon>Geodia</taxon>
    </lineage>
</organism>
<name>A0AA35R5F9_GEOBA</name>
<dbReference type="Proteomes" id="UP001174909">
    <property type="component" value="Unassembled WGS sequence"/>
</dbReference>
<sequence>MCNHSKEATVTPTAILHLFYELYLNNYTAVGCFGLVLLTATNTTKPTQCNCHTNQQISLSAN</sequence>
<keyword evidence="2" id="KW-1185">Reference proteome</keyword>
<proteinExistence type="predicted"/>
<comment type="caution">
    <text evidence="1">The sequence shown here is derived from an EMBL/GenBank/DDBJ whole genome shotgun (WGS) entry which is preliminary data.</text>
</comment>
<dbReference type="EMBL" id="CASHTH010000500">
    <property type="protein sequence ID" value="CAI8002967.1"/>
    <property type="molecule type" value="Genomic_DNA"/>
</dbReference>
<evidence type="ECO:0000313" key="1">
    <source>
        <dbReference type="EMBL" id="CAI8002967.1"/>
    </source>
</evidence>
<gene>
    <name evidence="1" type="ORF">GBAR_LOCUS3517</name>
</gene>
<evidence type="ECO:0000313" key="2">
    <source>
        <dbReference type="Proteomes" id="UP001174909"/>
    </source>
</evidence>
<protein>
    <submittedName>
        <fullName evidence="1">Uncharacterized protein</fullName>
    </submittedName>
</protein>
<dbReference type="AlphaFoldDB" id="A0AA35R5F9"/>
<accession>A0AA35R5F9</accession>
<reference evidence="1" key="1">
    <citation type="submission" date="2023-03" db="EMBL/GenBank/DDBJ databases">
        <authorList>
            <person name="Steffen K."/>
            <person name="Cardenas P."/>
        </authorList>
    </citation>
    <scope>NUCLEOTIDE SEQUENCE</scope>
</reference>